<dbReference type="PANTHER" id="PTHR43691:SF11">
    <property type="entry name" value="FI09636P-RELATED"/>
    <property type="match status" value="1"/>
</dbReference>
<dbReference type="Proteomes" id="UP000295184">
    <property type="component" value="Unassembled WGS sequence"/>
</dbReference>
<comment type="catalytic activity">
    <reaction evidence="3">
        <text>uridine + phosphate = alpha-D-ribose 1-phosphate + uracil</text>
        <dbReference type="Rhea" id="RHEA:24388"/>
        <dbReference type="ChEBI" id="CHEBI:16704"/>
        <dbReference type="ChEBI" id="CHEBI:17568"/>
        <dbReference type="ChEBI" id="CHEBI:43474"/>
        <dbReference type="ChEBI" id="CHEBI:57720"/>
        <dbReference type="EC" id="2.4.2.3"/>
    </reaction>
</comment>
<dbReference type="GO" id="GO:0006152">
    <property type="term" value="P:purine nucleoside catabolic process"/>
    <property type="evidence" value="ECO:0007669"/>
    <property type="project" value="TreeGrafter"/>
</dbReference>
<dbReference type="CDD" id="cd09007">
    <property type="entry name" value="NP-I_spr0068"/>
    <property type="match status" value="1"/>
</dbReference>
<dbReference type="STRING" id="1650663.GCA_001486665_02718"/>
<evidence type="ECO:0000313" key="6">
    <source>
        <dbReference type="Proteomes" id="UP000295184"/>
    </source>
</evidence>
<dbReference type="EMBL" id="SLUM01000004">
    <property type="protein sequence ID" value="TCL60167.1"/>
    <property type="molecule type" value="Genomic_DNA"/>
</dbReference>
<dbReference type="GeneID" id="97381735"/>
<dbReference type="Gene3D" id="3.40.50.1580">
    <property type="entry name" value="Nucleoside phosphorylase domain"/>
    <property type="match status" value="1"/>
</dbReference>
<dbReference type="SUPFAM" id="SSF53167">
    <property type="entry name" value="Purine and uridine phosphorylases"/>
    <property type="match status" value="1"/>
</dbReference>
<dbReference type="GO" id="GO:0004850">
    <property type="term" value="F:uridine phosphorylase activity"/>
    <property type="evidence" value="ECO:0007669"/>
    <property type="project" value="UniProtKB-EC"/>
</dbReference>
<dbReference type="InterPro" id="IPR000845">
    <property type="entry name" value="Nucleoside_phosphorylase_d"/>
</dbReference>
<protein>
    <recommendedName>
        <fullName evidence="2">Uridine phosphorylase</fullName>
        <ecNumber evidence="1">2.4.2.3</ecNumber>
    </recommendedName>
</protein>
<dbReference type="Pfam" id="PF01048">
    <property type="entry name" value="PNP_UDP_1"/>
    <property type="match status" value="1"/>
</dbReference>
<evidence type="ECO:0000256" key="1">
    <source>
        <dbReference type="ARBA" id="ARBA00011888"/>
    </source>
</evidence>
<evidence type="ECO:0000256" key="3">
    <source>
        <dbReference type="ARBA" id="ARBA00048447"/>
    </source>
</evidence>
<reference evidence="5 6" key="1">
    <citation type="submission" date="2019-03" db="EMBL/GenBank/DDBJ databases">
        <title>Genomic Encyclopedia of Type Strains, Phase IV (KMG-IV): sequencing the most valuable type-strain genomes for metagenomic binning, comparative biology and taxonomic classification.</title>
        <authorList>
            <person name="Goeker M."/>
        </authorList>
    </citation>
    <scope>NUCLEOTIDE SEQUENCE [LARGE SCALE GENOMIC DNA]</scope>
    <source>
        <strain evidence="5 6">DSM 100451</strain>
    </source>
</reference>
<dbReference type="EC" id="2.4.2.3" evidence="1"/>
<dbReference type="GO" id="GO:0004731">
    <property type="term" value="F:purine-nucleoside phosphorylase activity"/>
    <property type="evidence" value="ECO:0007669"/>
    <property type="project" value="TreeGrafter"/>
</dbReference>
<comment type="caution">
    <text evidence="5">The sequence shown here is derived from an EMBL/GenBank/DDBJ whole genome shotgun (WGS) entry which is preliminary data.</text>
</comment>
<accession>A0A4V2QCG1</accession>
<dbReference type="PANTHER" id="PTHR43691">
    <property type="entry name" value="URIDINE PHOSPHORYLASE"/>
    <property type="match status" value="1"/>
</dbReference>
<name>A0A4V2QCG1_9FIRM</name>
<dbReference type="GO" id="GO:0005829">
    <property type="term" value="C:cytosol"/>
    <property type="evidence" value="ECO:0007669"/>
    <property type="project" value="TreeGrafter"/>
</dbReference>
<proteinExistence type="predicted"/>
<dbReference type="InterPro" id="IPR035994">
    <property type="entry name" value="Nucleoside_phosphorylase_sf"/>
</dbReference>
<organism evidence="5 6">
    <name type="scientific">Allofournierella massiliensis</name>
    <dbReference type="NCBI Taxonomy" id="1650663"/>
    <lineage>
        <taxon>Bacteria</taxon>
        <taxon>Bacillati</taxon>
        <taxon>Bacillota</taxon>
        <taxon>Clostridia</taxon>
        <taxon>Eubacteriales</taxon>
        <taxon>Oscillospiraceae</taxon>
        <taxon>Allofournierella</taxon>
    </lineage>
</organism>
<dbReference type="RefSeq" id="WP_058965798.1">
    <property type="nucleotide sequence ID" value="NZ_CABKVM010000018.1"/>
</dbReference>
<evidence type="ECO:0000256" key="2">
    <source>
        <dbReference type="ARBA" id="ARBA00021980"/>
    </source>
</evidence>
<sequence>MNHSPFPILEFDPDRRAKLCPEQPDAPLLPEKCVITFFREALEELVREQNLSPIAHLHSEIVDLPIYRLERRGEPVCVALPFATSPGAVCTLEELHALGAEKFVVCGGAGCLTPGLELGRIILPVSAVRDEGASYHYLEPGREAACPAEGLAAARRGLAALGVPVLEGKTWTTDALYRETEGKIARRAAEGCLTVEMECAGFFAAAQFHGLPLAQLLYAGDDLSTDTWDSRGWDRQHTVRRNLLETALDLVTYF</sequence>
<gene>
    <name evidence="5" type="ORF">EDD77_10443</name>
</gene>
<dbReference type="AlphaFoldDB" id="A0A4V2QCG1"/>
<feature type="domain" description="Nucleoside phosphorylase" evidence="4">
    <location>
        <begin position="65"/>
        <end position="228"/>
    </location>
</feature>
<evidence type="ECO:0000259" key="4">
    <source>
        <dbReference type="Pfam" id="PF01048"/>
    </source>
</evidence>
<evidence type="ECO:0000313" key="5">
    <source>
        <dbReference type="EMBL" id="TCL60167.1"/>
    </source>
</evidence>